<sequence length="333" mass="38471">MPFVKEQFISNYSQVIDQLDAVKETADEMKQKKFTKIFLMGCGGTFTKFVGLRPLLFEKLSVPFLIVSPEELLSLYFDQIDDQTLIIAGTKTGSTQEILDTLGKVYQVYPETTIYGFIGDDDTLLDEADILDYRTSSVDTDVHLVLFGWFIECYTQMDQDKLVKMRKEILQLGTFVGEAIAGAKDFAQQLIATVDVTKPQMWVTSGRLWGEVCCFCNYILEEIQWIQAQPIHSSEFFHGPFEMVAENYQVNLIMNADSNREQDQRVERFIASHSTQAKTVDLNEFGLDRFSKETQKFLMPWFLNHFFDLLLTVYTEKTGKSAKTRRYYRKVAY</sequence>
<accession>A0A376GSY4</accession>
<dbReference type="GO" id="GO:0097367">
    <property type="term" value="F:carbohydrate derivative binding"/>
    <property type="evidence" value="ECO:0007669"/>
    <property type="project" value="InterPro"/>
</dbReference>
<dbReference type="SUPFAM" id="SSF53697">
    <property type="entry name" value="SIS domain"/>
    <property type="match status" value="1"/>
</dbReference>
<dbReference type="OrthoDB" id="9782098at2"/>
<dbReference type="Gene3D" id="3.40.50.10490">
    <property type="entry name" value="Glucose-6-phosphate isomerase like protein, domain 1"/>
    <property type="match status" value="2"/>
</dbReference>
<dbReference type="GO" id="GO:0016787">
    <property type="term" value="F:hydrolase activity"/>
    <property type="evidence" value="ECO:0007669"/>
    <property type="project" value="UniProtKB-KW"/>
</dbReference>
<evidence type="ECO:0000313" key="2">
    <source>
        <dbReference type="Proteomes" id="UP000254807"/>
    </source>
</evidence>
<dbReference type="RefSeq" id="WP_060814117.1">
    <property type="nucleotide sequence ID" value="NZ_JBHULA010000019.1"/>
</dbReference>
<gene>
    <name evidence="1" type="primary">frlB_1</name>
    <name evidence="1" type="ORF">NCTC12360_00064</name>
</gene>
<dbReference type="InterPro" id="IPR046348">
    <property type="entry name" value="SIS_dom_sf"/>
</dbReference>
<dbReference type="GO" id="GO:0016853">
    <property type="term" value="F:isomerase activity"/>
    <property type="evidence" value="ECO:0007669"/>
    <property type="project" value="UniProtKB-KW"/>
</dbReference>
<keyword evidence="2" id="KW-1185">Reference proteome</keyword>
<name>A0A376GSY4_ENTGA</name>
<organism evidence="1 2">
    <name type="scientific">Enterococcus gallinarum</name>
    <dbReference type="NCBI Taxonomy" id="1353"/>
    <lineage>
        <taxon>Bacteria</taxon>
        <taxon>Bacillati</taxon>
        <taxon>Bacillota</taxon>
        <taxon>Bacilli</taxon>
        <taxon>Lactobacillales</taxon>
        <taxon>Enterococcaceae</taxon>
        <taxon>Enterococcus</taxon>
    </lineage>
</organism>
<keyword evidence="1" id="KW-0378">Hydrolase</keyword>
<proteinExistence type="predicted"/>
<reference evidence="1 2" key="1">
    <citation type="submission" date="2018-06" db="EMBL/GenBank/DDBJ databases">
        <authorList>
            <consortium name="Pathogen Informatics"/>
            <person name="Doyle S."/>
        </authorList>
    </citation>
    <scope>NUCLEOTIDE SEQUENCE [LARGE SCALE GENOMIC DNA]</scope>
    <source>
        <strain evidence="1 2">NCTC12360</strain>
    </source>
</reference>
<dbReference type="GO" id="GO:1901135">
    <property type="term" value="P:carbohydrate derivative metabolic process"/>
    <property type="evidence" value="ECO:0007669"/>
    <property type="project" value="InterPro"/>
</dbReference>
<protein>
    <submittedName>
        <fullName evidence="1">Sugar isomerase domain-containing protein</fullName>
        <ecNumber evidence="1">3.5.-.-</ecNumber>
    </submittedName>
</protein>
<keyword evidence="1" id="KW-0413">Isomerase</keyword>
<evidence type="ECO:0000313" key="1">
    <source>
        <dbReference type="EMBL" id="STD81651.1"/>
    </source>
</evidence>
<dbReference type="EC" id="3.5.-.-" evidence="1"/>
<dbReference type="AlphaFoldDB" id="A0A376GSY4"/>
<dbReference type="Proteomes" id="UP000254807">
    <property type="component" value="Unassembled WGS sequence"/>
</dbReference>
<dbReference type="EMBL" id="UFYW01000001">
    <property type="protein sequence ID" value="STD81651.1"/>
    <property type="molecule type" value="Genomic_DNA"/>
</dbReference>